<feature type="binding site" evidence="15">
    <location>
        <position position="300"/>
    </location>
    <ligand>
        <name>Mg(2+)</name>
        <dbReference type="ChEBI" id="CHEBI:18420"/>
        <label>1</label>
    </ligand>
</feature>
<feature type="binding site" evidence="14">
    <location>
        <position position="137"/>
    </location>
    <ligand>
        <name>ATP</name>
        <dbReference type="ChEBI" id="CHEBI:30616"/>
    </ligand>
</feature>
<evidence type="ECO:0000256" key="5">
    <source>
        <dbReference type="ARBA" id="ARBA00022741"/>
    </source>
</evidence>
<evidence type="ECO:0000256" key="6">
    <source>
        <dbReference type="ARBA" id="ARBA00022840"/>
    </source>
</evidence>
<dbReference type="GO" id="GO:0005524">
    <property type="term" value="F:ATP binding"/>
    <property type="evidence" value="ECO:0007669"/>
    <property type="project" value="UniProtKB-UniRule"/>
</dbReference>
<dbReference type="Pfam" id="PF07478">
    <property type="entry name" value="Dala_Dala_lig_C"/>
    <property type="match status" value="1"/>
</dbReference>
<keyword evidence="4 15" id="KW-0479">Metal-binding</keyword>
<sequence length="352" mass="38366">MKLNVVVLFGGQSSEHEISCLSAKTIMEAMDSKKYNLYPVYVAKDGQWSLYNGDVSKLDMDRIPNRTMPAAALLPGAADGKLIIFREQEVIRLNVDVVIPVFHGLMGEDGTIQGLLEIAGIPYVGCGVLASAVAMDKLTAKRLVEPLGIRQARWLEFTASQLLAGTGGAVEQVEKTFSYPVFIKPSRAGSSVGVSKAGDSIELSRGLMEAAQHDRKVMVEEAIVGREVECAVLGNENPKASGIGEILPAADFYDYNAKYHNADSKTVLHPDFPEETVARIQDCAVRIFRAIDGAGLARVDFFVEDGTNEVVFNEINTFPGFTSISMYPMLWQAEGMPISELVDELIRLSLSR</sequence>
<keyword evidence="6 16" id="KW-0067">ATP-binding</keyword>
<keyword evidence="9 12" id="KW-0573">Peptidoglycan synthesis</keyword>
<comment type="similarity">
    <text evidence="2 12">Belongs to the D-alanine--D-alanine ligase family.</text>
</comment>
<proteinExistence type="inferred from homology"/>
<feature type="active site" evidence="13">
    <location>
        <position position="325"/>
    </location>
</feature>
<keyword evidence="12" id="KW-0963">Cytoplasm</keyword>
<keyword evidence="19" id="KW-1185">Reference proteome</keyword>
<dbReference type="AlphaFoldDB" id="A0A926HZW9"/>
<evidence type="ECO:0000256" key="13">
    <source>
        <dbReference type="PIRSR" id="PIRSR039102-1"/>
    </source>
</evidence>
<evidence type="ECO:0000313" key="19">
    <source>
        <dbReference type="Proteomes" id="UP000657006"/>
    </source>
</evidence>
<dbReference type="InterPro" id="IPR011127">
    <property type="entry name" value="Dala_Dala_lig_N"/>
</dbReference>
<dbReference type="GO" id="GO:0009252">
    <property type="term" value="P:peptidoglycan biosynthetic process"/>
    <property type="evidence" value="ECO:0007669"/>
    <property type="project" value="UniProtKB-UniRule"/>
</dbReference>
<dbReference type="PANTHER" id="PTHR23132">
    <property type="entry name" value="D-ALANINE--D-ALANINE LIGASE"/>
    <property type="match status" value="1"/>
</dbReference>
<feature type="binding site" evidence="15">
    <location>
        <position position="314"/>
    </location>
    <ligand>
        <name>Mg(2+)</name>
        <dbReference type="ChEBI" id="CHEBI:18420"/>
        <label>1</label>
    </ligand>
</feature>
<name>A0A926HZW9_9FIRM</name>
<dbReference type="PROSITE" id="PS00844">
    <property type="entry name" value="DALA_DALA_LIGASE_2"/>
    <property type="match status" value="1"/>
</dbReference>
<dbReference type="SUPFAM" id="SSF56059">
    <property type="entry name" value="Glutathione synthetase ATP-binding domain-like"/>
    <property type="match status" value="1"/>
</dbReference>
<evidence type="ECO:0000256" key="12">
    <source>
        <dbReference type="HAMAP-Rule" id="MF_00047"/>
    </source>
</evidence>
<dbReference type="GO" id="GO:0005829">
    <property type="term" value="C:cytosol"/>
    <property type="evidence" value="ECO:0007669"/>
    <property type="project" value="TreeGrafter"/>
</dbReference>
<feature type="binding site" evidence="15">
    <location>
        <position position="314"/>
    </location>
    <ligand>
        <name>Mg(2+)</name>
        <dbReference type="ChEBI" id="CHEBI:18420"/>
        <label>2</label>
    </ligand>
</feature>
<evidence type="ECO:0000313" key="18">
    <source>
        <dbReference type="EMBL" id="MBC8542569.1"/>
    </source>
</evidence>
<evidence type="ECO:0000256" key="10">
    <source>
        <dbReference type="ARBA" id="ARBA00023211"/>
    </source>
</evidence>
<feature type="binding site" evidence="14">
    <location>
        <begin position="182"/>
        <end position="184"/>
    </location>
    <ligand>
        <name>ATP</name>
        <dbReference type="ChEBI" id="CHEBI:30616"/>
    </ligand>
</feature>
<dbReference type="InterPro" id="IPR005905">
    <property type="entry name" value="D_ala_D_ala"/>
</dbReference>
<evidence type="ECO:0000256" key="15">
    <source>
        <dbReference type="PIRSR" id="PIRSR039102-3"/>
    </source>
</evidence>
<comment type="caution">
    <text evidence="18">The sequence shown here is derived from an EMBL/GenBank/DDBJ whole genome shotgun (WGS) entry which is preliminary data.</text>
</comment>
<reference evidence="18" key="1">
    <citation type="submission" date="2020-08" db="EMBL/GenBank/DDBJ databases">
        <title>Genome public.</title>
        <authorList>
            <person name="Liu C."/>
            <person name="Sun Q."/>
        </authorList>
    </citation>
    <scope>NUCLEOTIDE SEQUENCE</scope>
    <source>
        <strain evidence="18">NSJ-32</strain>
    </source>
</reference>
<dbReference type="PANTHER" id="PTHR23132:SF25">
    <property type="entry name" value="D-ALANINE--D-ALANINE LIGASE A"/>
    <property type="match status" value="1"/>
</dbReference>
<dbReference type="Pfam" id="PF01820">
    <property type="entry name" value="Dala_Dala_lig_N"/>
    <property type="match status" value="1"/>
</dbReference>
<comment type="cofactor">
    <cofactor evidence="15">
        <name>Mg(2+)</name>
        <dbReference type="ChEBI" id="CHEBI:18420"/>
    </cofactor>
    <cofactor evidence="15">
        <name>Mn(2+)</name>
        <dbReference type="ChEBI" id="CHEBI:29035"/>
    </cofactor>
    <text evidence="15">Binds 2 magnesium or manganese ions per subunit.</text>
</comment>
<dbReference type="EMBL" id="JACRSQ010000003">
    <property type="protein sequence ID" value="MBC8542569.1"/>
    <property type="molecule type" value="Genomic_DNA"/>
</dbReference>
<evidence type="ECO:0000259" key="17">
    <source>
        <dbReference type="PROSITE" id="PS50975"/>
    </source>
</evidence>
<feature type="binding site" evidence="14">
    <location>
        <begin position="313"/>
        <end position="314"/>
    </location>
    <ligand>
        <name>ATP</name>
        <dbReference type="ChEBI" id="CHEBI:30616"/>
    </ligand>
</feature>
<keyword evidence="3 12" id="KW-0436">Ligase</keyword>
<dbReference type="GO" id="GO:0008360">
    <property type="term" value="P:regulation of cell shape"/>
    <property type="evidence" value="ECO:0007669"/>
    <property type="project" value="UniProtKB-KW"/>
</dbReference>
<dbReference type="PROSITE" id="PS50975">
    <property type="entry name" value="ATP_GRASP"/>
    <property type="match status" value="1"/>
</dbReference>
<dbReference type="NCBIfam" id="NF002528">
    <property type="entry name" value="PRK01966.1-4"/>
    <property type="match status" value="1"/>
</dbReference>
<dbReference type="InterPro" id="IPR011761">
    <property type="entry name" value="ATP-grasp"/>
</dbReference>
<evidence type="ECO:0000256" key="1">
    <source>
        <dbReference type="ARBA" id="ARBA00001936"/>
    </source>
</evidence>
<keyword evidence="8 12" id="KW-0133">Cell shape</keyword>
<dbReference type="Proteomes" id="UP000657006">
    <property type="component" value="Unassembled WGS sequence"/>
</dbReference>
<evidence type="ECO:0000256" key="11">
    <source>
        <dbReference type="ARBA" id="ARBA00023316"/>
    </source>
</evidence>
<dbReference type="RefSeq" id="WP_177713558.1">
    <property type="nucleotide sequence ID" value="NZ_JACRSQ010000003.1"/>
</dbReference>
<dbReference type="FunFam" id="3.30.470.20:FF:000008">
    <property type="entry name" value="D-alanine--D-alanine ligase"/>
    <property type="match status" value="1"/>
</dbReference>
<feature type="binding site" evidence="14">
    <location>
        <begin position="190"/>
        <end position="191"/>
    </location>
    <ligand>
        <name>ATP</name>
        <dbReference type="ChEBI" id="CHEBI:30616"/>
    </ligand>
</feature>
<dbReference type="Gene3D" id="3.30.470.20">
    <property type="entry name" value="ATP-grasp fold, B domain"/>
    <property type="match status" value="1"/>
</dbReference>
<feature type="active site" evidence="13">
    <location>
        <position position="190"/>
    </location>
</feature>
<dbReference type="PIRSF" id="PIRSF039102">
    <property type="entry name" value="Ddl/VanB"/>
    <property type="match status" value="1"/>
</dbReference>
<dbReference type="EC" id="6.3.2.4" evidence="12"/>
<dbReference type="SUPFAM" id="SSF52440">
    <property type="entry name" value="PreATP-grasp domain"/>
    <property type="match status" value="1"/>
</dbReference>
<gene>
    <name evidence="12" type="primary">ddl</name>
    <name evidence="18" type="ORF">H8730_03275</name>
</gene>
<keyword evidence="5 14" id="KW-0547">Nucleotide-binding</keyword>
<dbReference type="InterPro" id="IPR016185">
    <property type="entry name" value="PreATP-grasp_dom_sf"/>
</dbReference>
<evidence type="ECO:0000256" key="3">
    <source>
        <dbReference type="ARBA" id="ARBA00022598"/>
    </source>
</evidence>
<evidence type="ECO:0000256" key="4">
    <source>
        <dbReference type="ARBA" id="ARBA00022723"/>
    </source>
</evidence>
<feature type="binding site" evidence="14">
    <location>
        <begin position="220"/>
        <end position="227"/>
    </location>
    <ligand>
        <name>ATP</name>
        <dbReference type="ChEBI" id="CHEBI:30616"/>
    </ligand>
</feature>
<comment type="catalytic activity">
    <reaction evidence="12">
        <text>2 D-alanine + ATP = D-alanyl-D-alanine + ADP + phosphate + H(+)</text>
        <dbReference type="Rhea" id="RHEA:11224"/>
        <dbReference type="ChEBI" id="CHEBI:15378"/>
        <dbReference type="ChEBI" id="CHEBI:30616"/>
        <dbReference type="ChEBI" id="CHEBI:43474"/>
        <dbReference type="ChEBI" id="CHEBI:57416"/>
        <dbReference type="ChEBI" id="CHEBI:57822"/>
        <dbReference type="ChEBI" id="CHEBI:456216"/>
        <dbReference type="EC" id="6.3.2.4"/>
    </reaction>
</comment>
<evidence type="ECO:0000256" key="7">
    <source>
        <dbReference type="ARBA" id="ARBA00022842"/>
    </source>
</evidence>
<dbReference type="Gene3D" id="3.40.50.20">
    <property type="match status" value="1"/>
</dbReference>
<evidence type="ECO:0000256" key="8">
    <source>
        <dbReference type="ARBA" id="ARBA00022960"/>
    </source>
</evidence>
<dbReference type="InterPro" id="IPR000291">
    <property type="entry name" value="D-Ala_lig_Van_CS"/>
</dbReference>
<evidence type="ECO:0000256" key="9">
    <source>
        <dbReference type="ARBA" id="ARBA00022984"/>
    </source>
</evidence>
<dbReference type="Gene3D" id="3.30.1490.20">
    <property type="entry name" value="ATP-grasp fold, A domain"/>
    <property type="match status" value="1"/>
</dbReference>
<dbReference type="PROSITE" id="PS00843">
    <property type="entry name" value="DALA_DALA_LIGASE_1"/>
    <property type="match status" value="1"/>
</dbReference>
<feature type="domain" description="ATP-grasp" evidence="17">
    <location>
        <begin position="141"/>
        <end position="347"/>
    </location>
</feature>
<comment type="cofactor">
    <cofactor evidence="1">
        <name>Mn(2+)</name>
        <dbReference type="ChEBI" id="CHEBI:29035"/>
    </cofactor>
</comment>
<dbReference type="InterPro" id="IPR011095">
    <property type="entry name" value="Dala_Dala_lig_C"/>
</dbReference>
<dbReference type="GO" id="GO:0008716">
    <property type="term" value="F:D-alanine-D-alanine ligase activity"/>
    <property type="evidence" value="ECO:0007669"/>
    <property type="project" value="UniProtKB-UniRule"/>
</dbReference>
<comment type="subcellular location">
    <subcellularLocation>
        <location evidence="12">Cytoplasm</location>
    </subcellularLocation>
</comment>
<organism evidence="18 19">
    <name type="scientific">Bianquea renquensis</name>
    <dbReference type="NCBI Taxonomy" id="2763661"/>
    <lineage>
        <taxon>Bacteria</taxon>
        <taxon>Bacillati</taxon>
        <taxon>Bacillota</taxon>
        <taxon>Clostridia</taxon>
        <taxon>Eubacteriales</taxon>
        <taxon>Bianqueaceae</taxon>
        <taxon>Bianquea</taxon>
    </lineage>
</organism>
<feature type="binding site" evidence="15">
    <location>
        <position position="316"/>
    </location>
    <ligand>
        <name>Mg(2+)</name>
        <dbReference type="ChEBI" id="CHEBI:18420"/>
        <label>2</label>
    </ligand>
</feature>
<dbReference type="NCBIfam" id="TIGR01205">
    <property type="entry name" value="D_ala_D_alaTIGR"/>
    <property type="match status" value="1"/>
</dbReference>
<comment type="pathway">
    <text evidence="12">Cell wall biogenesis; peptidoglycan biosynthesis.</text>
</comment>
<dbReference type="GO" id="GO:0071555">
    <property type="term" value="P:cell wall organization"/>
    <property type="evidence" value="ECO:0007669"/>
    <property type="project" value="UniProtKB-KW"/>
</dbReference>
<comment type="function">
    <text evidence="12">Cell wall formation.</text>
</comment>
<evidence type="ECO:0000256" key="16">
    <source>
        <dbReference type="PROSITE-ProRule" id="PRU00409"/>
    </source>
</evidence>
<dbReference type="HAMAP" id="MF_00047">
    <property type="entry name" value="Dala_Dala_lig"/>
    <property type="match status" value="1"/>
</dbReference>
<evidence type="ECO:0000256" key="2">
    <source>
        <dbReference type="ARBA" id="ARBA00010871"/>
    </source>
</evidence>
<feature type="active site" evidence="13">
    <location>
        <position position="15"/>
    </location>
</feature>
<dbReference type="GO" id="GO:0046872">
    <property type="term" value="F:metal ion binding"/>
    <property type="evidence" value="ECO:0007669"/>
    <property type="project" value="UniProtKB-KW"/>
</dbReference>
<accession>A0A926HZW9</accession>
<keyword evidence="11 12" id="KW-0961">Cell wall biogenesis/degradation</keyword>
<dbReference type="InterPro" id="IPR013815">
    <property type="entry name" value="ATP_grasp_subdomain_1"/>
</dbReference>
<keyword evidence="10 15" id="KW-0464">Manganese</keyword>
<evidence type="ECO:0000256" key="14">
    <source>
        <dbReference type="PIRSR" id="PIRSR039102-2"/>
    </source>
</evidence>
<keyword evidence="7 15" id="KW-0460">Magnesium</keyword>
<protein>
    <recommendedName>
        <fullName evidence="12">D-alanine--D-alanine ligase</fullName>
        <ecNumber evidence="12">6.3.2.4</ecNumber>
    </recommendedName>
    <alternativeName>
        <fullName evidence="12">D-Ala-D-Ala ligase</fullName>
    </alternativeName>
    <alternativeName>
        <fullName evidence="12">D-alanylalanine synthetase</fullName>
    </alternativeName>
</protein>